<evidence type="ECO:0000256" key="8">
    <source>
        <dbReference type="PIRSR" id="PIRSR601621-1"/>
    </source>
</evidence>
<feature type="disulfide bond" evidence="11">
    <location>
        <begin position="45"/>
        <end position="116"/>
    </location>
</feature>
<dbReference type="Gene3D" id="1.10.520.10">
    <property type="match status" value="1"/>
</dbReference>
<evidence type="ECO:0000313" key="15">
    <source>
        <dbReference type="Proteomes" id="UP000244855"/>
    </source>
</evidence>
<keyword evidence="3 9" id="KW-0349">Heme</keyword>
<feature type="binding site" evidence="9">
    <location>
        <position position="59"/>
    </location>
    <ligand>
        <name>Ca(2+)</name>
        <dbReference type="ChEBI" id="CHEBI:29108"/>
        <label>1</label>
    </ligand>
</feature>
<dbReference type="GO" id="GO:0004601">
    <property type="term" value="F:peroxidase activity"/>
    <property type="evidence" value="ECO:0007669"/>
    <property type="project" value="UniProtKB-KW"/>
</dbReference>
<dbReference type="InterPro" id="IPR010255">
    <property type="entry name" value="Haem_peroxidase_sf"/>
</dbReference>
<evidence type="ECO:0000256" key="2">
    <source>
        <dbReference type="ARBA" id="ARBA00022559"/>
    </source>
</evidence>
<dbReference type="SUPFAM" id="SSF48113">
    <property type="entry name" value="Heme-dependent peroxidases"/>
    <property type="match status" value="1"/>
</dbReference>
<keyword evidence="6 9" id="KW-0408">Iron</keyword>
<keyword evidence="11" id="KW-1015">Disulfide bond</keyword>
<reference evidence="14 15" key="1">
    <citation type="journal article" date="2018" name="Sci. Rep.">
        <title>Comparative genomics provides insights into the lifestyle and reveals functional heterogeneity of dark septate endophytic fungi.</title>
        <authorList>
            <person name="Knapp D.G."/>
            <person name="Nemeth J.B."/>
            <person name="Barry K."/>
            <person name="Hainaut M."/>
            <person name="Henrissat B."/>
            <person name="Johnson J."/>
            <person name="Kuo A."/>
            <person name="Lim J.H.P."/>
            <person name="Lipzen A."/>
            <person name="Nolan M."/>
            <person name="Ohm R.A."/>
            <person name="Tamas L."/>
            <person name="Grigoriev I.V."/>
            <person name="Spatafora J.W."/>
            <person name="Nagy L.G."/>
            <person name="Kovacs G.M."/>
        </authorList>
    </citation>
    <scope>NUCLEOTIDE SEQUENCE [LARGE SCALE GENOMIC DNA]</scope>
    <source>
        <strain evidence="14 15">DSE2036</strain>
    </source>
</reference>
<dbReference type="PRINTS" id="PR00462">
    <property type="entry name" value="LIGNINASE"/>
</dbReference>
<keyword evidence="2 12" id="KW-0575">Peroxidase</keyword>
<keyword evidence="7" id="KW-0325">Glycoprotein</keyword>
<keyword evidence="5 12" id="KW-0560">Oxidoreductase</keyword>
<sequence length="289" mass="30510">MGILSDIKNLFTPSKTAVKRDEDTCSVWSSIATTLTEQFSADGQCTDAARAAIRASFHDCFNGACDGSLILAGECERAENRALQRLCTNLGNLAKQADVGVADLIQFAAAHAIKTCPGGPTVPVKIGRVDSSEPNDAGVLPTGKESASFLISLFAQKGFSAVDLTALVGAHTAAKQRVTDPSKAGAALDTTPGTWDNNFYSETTRRRAPFSLDSDVNLSQDLVTLVPWRSFSVSQSAWSNAFVPAMTKMSMMGVSNDGLIDCTSALPGGTTPPDGAISDLLRSVFDWIH</sequence>
<feature type="site" description="Transition state stabilizer" evidence="10">
    <location>
        <position position="54"/>
    </location>
</feature>
<dbReference type="GO" id="GO:0034599">
    <property type="term" value="P:cellular response to oxidative stress"/>
    <property type="evidence" value="ECO:0007669"/>
    <property type="project" value="InterPro"/>
</dbReference>
<evidence type="ECO:0000256" key="10">
    <source>
        <dbReference type="PIRSR" id="PIRSR601621-3"/>
    </source>
</evidence>
<dbReference type="InterPro" id="IPR019794">
    <property type="entry name" value="Peroxidases_AS"/>
</dbReference>
<feature type="binding site" evidence="9">
    <location>
        <position position="68"/>
    </location>
    <ligand>
        <name>Ca(2+)</name>
        <dbReference type="ChEBI" id="CHEBI:29108"/>
        <label>1</label>
    </ligand>
</feature>
<dbReference type="STRING" id="97972.A0A2V1DLD6"/>
<dbReference type="GO" id="GO:0000302">
    <property type="term" value="P:response to reactive oxygen species"/>
    <property type="evidence" value="ECO:0007669"/>
    <property type="project" value="TreeGrafter"/>
</dbReference>
<feature type="binding site" evidence="9">
    <location>
        <position position="172"/>
    </location>
    <ligand>
        <name>Ca(2+)</name>
        <dbReference type="ChEBI" id="CHEBI:29108"/>
        <label>2</label>
    </ligand>
</feature>
<dbReference type="Proteomes" id="UP000244855">
    <property type="component" value="Unassembled WGS sequence"/>
</dbReference>
<dbReference type="GO" id="GO:0020037">
    <property type="term" value="F:heme binding"/>
    <property type="evidence" value="ECO:0007669"/>
    <property type="project" value="UniProtKB-UniRule"/>
</dbReference>
<feature type="binding site" evidence="9">
    <location>
        <position position="191"/>
    </location>
    <ligand>
        <name>Ca(2+)</name>
        <dbReference type="ChEBI" id="CHEBI:29108"/>
        <label>2</label>
    </ligand>
</feature>
<evidence type="ECO:0000256" key="11">
    <source>
        <dbReference type="PIRSR" id="PIRSR601621-4"/>
    </source>
</evidence>
<dbReference type="PROSITE" id="PS00436">
    <property type="entry name" value="PEROXIDASE_2"/>
    <property type="match status" value="1"/>
</dbReference>
<comment type="cofactor">
    <cofactor evidence="9">
        <name>heme b</name>
        <dbReference type="ChEBI" id="CHEBI:60344"/>
    </cofactor>
    <text evidence="9">Binds 1 heme b (iron(II)-protoporphyrin IX) group per subunit.</text>
</comment>
<feature type="active site" description="Proton acceptor" evidence="8">
    <location>
        <position position="58"/>
    </location>
</feature>
<dbReference type="InterPro" id="IPR001621">
    <property type="entry name" value="Ligninase"/>
</dbReference>
<evidence type="ECO:0000256" key="12">
    <source>
        <dbReference type="RuleBase" id="RU363051"/>
    </source>
</evidence>
<dbReference type="GO" id="GO:0046872">
    <property type="term" value="F:metal ion binding"/>
    <property type="evidence" value="ECO:0007669"/>
    <property type="project" value="UniProtKB-UniRule"/>
</dbReference>
<feature type="binding site" evidence="9">
    <location>
        <position position="66"/>
    </location>
    <ligand>
        <name>Ca(2+)</name>
        <dbReference type="ChEBI" id="CHEBI:29108"/>
        <label>1</label>
    </ligand>
</feature>
<feature type="binding site" evidence="9">
    <location>
        <position position="196"/>
    </location>
    <ligand>
        <name>Ca(2+)</name>
        <dbReference type="ChEBI" id="CHEBI:29108"/>
        <label>2</label>
    </ligand>
</feature>
<evidence type="ECO:0000256" key="7">
    <source>
        <dbReference type="ARBA" id="ARBA00023180"/>
    </source>
</evidence>
<accession>A0A2V1DLD6</accession>
<keyword evidence="15" id="KW-1185">Reference proteome</keyword>
<evidence type="ECO:0000256" key="4">
    <source>
        <dbReference type="ARBA" id="ARBA00022723"/>
    </source>
</evidence>
<keyword evidence="4 9" id="KW-0479">Metal-binding</keyword>
<evidence type="ECO:0000313" key="14">
    <source>
        <dbReference type="EMBL" id="PVH98059.1"/>
    </source>
</evidence>
<feature type="disulfide bond" evidence="11">
    <location>
        <begin position="25"/>
        <end position="262"/>
    </location>
</feature>
<comment type="similarity">
    <text evidence="1 12">Belongs to the peroxidase family. Ligninase subfamily.</text>
</comment>
<evidence type="ECO:0000256" key="1">
    <source>
        <dbReference type="ARBA" id="ARBA00006089"/>
    </source>
</evidence>
<dbReference type="InterPro" id="IPR002016">
    <property type="entry name" value="Haem_peroxidase"/>
</dbReference>
<name>A0A2V1DLD6_9PLEO</name>
<gene>
    <name evidence="14" type="ORF">DM02DRAFT_596631</name>
</gene>
<dbReference type="EC" id="1.11.1.-" evidence="12"/>
<dbReference type="OrthoDB" id="2113341at2759"/>
<evidence type="ECO:0000256" key="3">
    <source>
        <dbReference type="ARBA" id="ARBA00022617"/>
    </source>
</evidence>
<feature type="binding site" evidence="9">
    <location>
        <position position="189"/>
    </location>
    <ligand>
        <name>Ca(2+)</name>
        <dbReference type="ChEBI" id="CHEBI:29108"/>
        <label>2</label>
    </ligand>
</feature>
<feature type="domain" description="Plant heme peroxidase family profile" evidence="13">
    <location>
        <begin position="49"/>
        <end position="285"/>
    </location>
</feature>
<dbReference type="PRINTS" id="PR00458">
    <property type="entry name" value="PEROXIDASE"/>
</dbReference>
<evidence type="ECO:0000256" key="6">
    <source>
        <dbReference type="ARBA" id="ARBA00023004"/>
    </source>
</evidence>
<dbReference type="PANTHER" id="PTHR31356:SF66">
    <property type="entry name" value="CATALASE-PEROXIDASE"/>
    <property type="match status" value="1"/>
</dbReference>
<proteinExistence type="inferred from homology"/>
<dbReference type="GO" id="GO:0042744">
    <property type="term" value="P:hydrogen peroxide catabolic process"/>
    <property type="evidence" value="ECO:0007669"/>
    <property type="project" value="TreeGrafter"/>
</dbReference>
<dbReference type="InterPro" id="IPR044831">
    <property type="entry name" value="Ccp1-like"/>
</dbReference>
<organism evidence="14 15">
    <name type="scientific">Periconia macrospinosa</name>
    <dbReference type="NCBI Taxonomy" id="97972"/>
    <lineage>
        <taxon>Eukaryota</taxon>
        <taxon>Fungi</taxon>
        <taxon>Dikarya</taxon>
        <taxon>Ascomycota</taxon>
        <taxon>Pezizomycotina</taxon>
        <taxon>Dothideomycetes</taxon>
        <taxon>Pleosporomycetidae</taxon>
        <taxon>Pleosporales</taxon>
        <taxon>Massarineae</taxon>
        <taxon>Periconiaceae</taxon>
        <taxon>Periconia</taxon>
    </lineage>
</organism>
<keyword evidence="9 12" id="KW-0106">Calcium</keyword>
<dbReference type="PROSITE" id="PS50873">
    <property type="entry name" value="PEROXIDASE_4"/>
    <property type="match status" value="1"/>
</dbReference>
<dbReference type="PANTHER" id="PTHR31356">
    <property type="entry name" value="THYLAKOID LUMENAL 29 KDA PROTEIN, CHLOROPLASTIC-RELATED"/>
    <property type="match status" value="1"/>
</dbReference>
<protein>
    <recommendedName>
        <fullName evidence="12">Peroxidase</fullName>
        <ecNumber evidence="12">1.11.1.-</ecNumber>
    </recommendedName>
</protein>
<evidence type="ECO:0000259" key="13">
    <source>
        <dbReference type="PROSITE" id="PS50873"/>
    </source>
</evidence>
<dbReference type="AlphaFoldDB" id="A0A2V1DLD6"/>
<dbReference type="Gene3D" id="1.10.420.10">
    <property type="entry name" value="Peroxidase, domain 2"/>
    <property type="match status" value="1"/>
</dbReference>
<dbReference type="Pfam" id="PF00141">
    <property type="entry name" value="peroxidase"/>
    <property type="match status" value="1"/>
</dbReference>
<comment type="cofactor">
    <cofactor evidence="9 12">
        <name>Ca(2+)</name>
        <dbReference type="ChEBI" id="CHEBI:29108"/>
    </cofactor>
    <text evidence="9 12">Binds 2 calcium ions per subunit.</text>
</comment>
<feature type="binding site" description="axial binding residue" evidence="9">
    <location>
        <position position="171"/>
    </location>
    <ligand>
        <name>heme b</name>
        <dbReference type="ChEBI" id="CHEBI:60344"/>
    </ligand>
    <ligandPart>
        <name>Fe</name>
        <dbReference type="ChEBI" id="CHEBI:18248"/>
    </ligandPart>
</feature>
<evidence type="ECO:0000256" key="5">
    <source>
        <dbReference type="ARBA" id="ARBA00023002"/>
    </source>
</evidence>
<evidence type="ECO:0000256" key="9">
    <source>
        <dbReference type="PIRSR" id="PIRSR601621-2"/>
    </source>
</evidence>
<dbReference type="EMBL" id="KZ805422">
    <property type="protein sequence ID" value="PVH98059.1"/>
    <property type="molecule type" value="Genomic_DNA"/>
</dbReference>